<evidence type="ECO:0000256" key="1">
    <source>
        <dbReference type="SAM" id="MobiDB-lite"/>
    </source>
</evidence>
<sequence>MAQVEEKGSENGRDDYTEDGTVSLKGLPVLRSKTGGWRACSFIVG</sequence>
<feature type="region of interest" description="Disordered" evidence="1">
    <location>
        <begin position="1"/>
        <end position="21"/>
    </location>
</feature>
<dbReference type="EnsemblPlants" id="MELO3C028698.2.1">
    <property type="protein sequence ID" value="MELO3C028698.2.1"/>
    <property type="gene ID" value="MELO3C028698.2"/>
</dbReference>
<dbReference type="Gramene" id="MELO3C028698.2.1">
    <property type="protein sequence ID" value="MELO3C028698.2.1"/>
    <property type="gene ID" value="MELO3C028698.2"/>
</dbReference>
<organism evidence="2">
    <name type="scientific">Cucumis melo</name>
    <name type="common">Muskmelon</name>
    <dbReference type="NCBI Taxonomy" id="3656"/>
    <lineage>
        <taxon>Eukaryota</taxon>
        <taxon>Viridiplantae</taxon>
        <taxon>Streptophyta</taxon>
        <taxon>Embryophyta</taxon>
        <taxon>Tracheophyta</taxon>
        <taxon>Spermatophyta</taxon>
        <taxon>Magnoliopsida</taxon>
        <taxon>eudicotyledons</taxon>
        <taxon>Gunneridae</taxon>
        <taxon>Pentapetalae</taxon>
        <taxon>rosids</taxon>
        <taxon>fabids</taxon>
        <taxon>Cucurbitales</taxon>
        <taxon>Cucurbitaceae</taxon>
        <taxon>Benincaseae</taxon>
        <taxon>Cucumis</taxon>
    </lineage>
</organism>
<reference evidence="2" key="1">
    <citation type="submission" date="2023-03" db="UniProtKB">
        <authorList>
            <consortium name="EnsemblPlants"/>
        </authorList>
    </citation>
    <scope>IDENTIFICATION</scope>
</reference>
<protein>
    <submittedName>
        <fullName evidence="2">Uncharacterized protein</fullName>
    </submittedName>
</protein>
<dbReference type="AlphaFoldDB" id="A0A9I9E4Q4"/>
<evidence type="ECO:0000313" key="2">
    <source>
        <dbReference type="EnsemblPlants" id="MELO3C028698.2.1"/>
    </source>
</evidence>
<feature type="compositionally biased region" description="Basic and acidic residues" evidence="1">
    <location>
        <begin position="1"/>
        <end position="15"/>
    </location>
</feature>
<accession>A0A9I9E4Q4</accession>
<name>A0A9I9E4Q4_CUCME</name>
<proteinExistence type="predicted"/>